<feature type="transmembrane region" description="Helical" evidence="6">
    <location>
        <begin position="233"/>
        <end position="257"/>
    </location>
</feature>
<evidence type="ECO:0000313" key="8">
    <source>
        <dbReference type="Proteomes" id="UP001499854"/>
    </source>
</evidence>
<protein>
    <recommendedName>
        <fullName evidence="9">Major facilitator superfamily MFS_1</fullName>
    </recommendedName>
</protein>
<feature type="transmembrane region" description="Helical" evidence="6">
    <location>
        <begin position="386"/>
        <end position="406"/>
    </location>
</feature>
<keyword evidence="2" id="KW-1003">Cell membrane</keyword>
<evidence type="ECO:0000256" key="2">
    <source>
        <dbReference type="ARBA" id="ARBA00022475"/>
    </source>
</evidence>
<reference evidence="7 8" key="1">
    <citation type="journal article" date="2019" name="Int. J. Syst. Evol. Microbiol.">
        <title>The Global Catalogue of Microorganisms (GCM) 10K type strain sequencing project: providing services to taxonomists for standard genome sequencing and annotation.</title>
        <authorList>
            <consortium name="The Broad Institute Genomics Platform"/>
            <consortium name="The Broad Institute Genome Sequencing Center for Infectious Disease"/>
            <person name="Wu L."/>
            <person name="Ma J."/>
        </authorList>
    </citation>
    <scope>NUCLEOTIDE SEQUENCE [LARGE SCALE GENOMIC DNA]</scope>
    <source>
        <strain evidence="7 8">JCM 16013</strain>
    </source>
</reference>
<keyword evidence="5 6" id="KW-0472">Membrane</keyword>
<feature type="transmembrane region" description="Helical" evidence="6">
    <location>
        <begin position="55"/>
        <end position="77"/>
    </location>
</feature>
<name>A0ABN2RU45_9ACTN</name>
<dbReference type="Proteomes" id="UP001499854">
    <property type="component" value="Unassembled WGS sequence"/>
</dbReference>
<evidence type="ECO:0000256" key="5">
    <source>
        <dbReference type="ARBA" id="ARBA00023136"/>
    </source>
</evidence>
<feature type="transmembrane region" description="Helical" evidence="6">
    <location>
        <begin position="269"/>
        <end position="287"/>
    </location>
</feature>
<comment type="caution">
    <text evidence="7">The sequence shown here is derived from an EMBL/GenBank/DDBJ whole genome shotgun (WGS) entry which is preliminary data.</text>
</comment>
<feature type="transmembrane region" description="Helical" evidence="6">
    <location>
        <begin position="320"/>
        <end position="343"/>
    </location>
</feature>
<dbReference type="InterPro" id="IPR036259">
    <property type="entry name" value="MFS_trans_sf"/>
</dbReference>
<dbReference type="PANTHER" id="PTHR23513">
    <property type="entry name" value="INTEGRAL MEMBRANE EFFLUX PROTEIN-RELATED"/>
    <property type="match status" value="1"/>
</dbReference>
<evidence type="ECO:0008006" key="9">
    <source>
        <dbReference type="Google" id="ProtNLM"/>
    </source>
</evidence>
<comment type="subcellular location">
    <subcellularLocation>
        <location evidence="1">Cell membrane</location>
        <topology evidence="1">Multi-pass membrane protein</topology>
    </subcellularLocation>
</comment>
<organism evidence="7 8">
    <name type="scientific">Catenulispora subtropica</name>
    <dbReference type="NCBI Taxonomy" id="450798"/>
    <lineage>
        <taxon>Bacteria</taxon>
        <taxon>Bacillati</taxon>
        <taxon>Actinomycetota</taxon>
        <taxon>Actinomycetes</taxon>
        <taxon>Catenulisporales</taxon>
        <taxon>Catenulisporaceae</taxon>
        <taxon>Catenulispora</taxon>
    </lineage>
</organism>
<feature type="transmembrane region" description="Helical" evidence="6">
    <location>
        <begin position="89"/>
        <end position="107"/>
    </location>
</feature>
<dbReference type="Pfam" id="PF07690">
    <property type="entry name" value="MFS_1"/>
    <property type="match status" value="1"/>
</dbReference>
<accession>A0ABN2RU45</accession>
<proteinExistence type="predicted"/>
<evidence type="ECO:0000256" key="3">
    <source>
        <dbReference type="ARBA" id="ARBA00022692"/>
    </source>
</evidence>
<keyword evidence="4 6" id="KW-1133">Transmembrane helix</keyword>
<feature type="transmembrane region" description="Helical" evidence="6">
    <location>
        <begin position="294"/>
        <end position="314"/>
    </location>
</feature>
<dbReference type="EMBL" id="BAAAQM010000020">
    <property type="protein sequence ID" value="GAA1974863.1"/>
    <property type="molecule type" value="Genomic_DNA"/>
</dbReference>
<keyword evidence="3 6" id="KW-0812">Transmembrane</keyword>
<dbReference type="SUPFAM" id="SSF103473">
    <property type="entry name" value="MFS general substrate transporter"/>
    <property type="match status" value="1"/>
</dbReference>
<dbReference type="InterPro" id="IPR011701">
    <property type="entry name" value="MFS"/>
</dbReference>
<evidence type="ECO:0000256" key="6">
    <source>
        <dbReference type="SAM" id="Phobius"/>
    </source>
</evidence>
<keyword evidence="8" id="KW-1185">Reference proteome</keyword>
<dbReference type="Gene3D" id="1.20.1250.20">
    <property type="entry name" value="MFS general substrate transporter like domains"/>
    <property type="match status" value="2"/>
</dbReference>
<evidence type="ECO:0000256" key="1">
    <source>
        <dbReference type="ARBA" id="ARBA00004651"/>
    </source>
</evidence>
<sequence length="417" mass="43811">MASSTTELPADGVPAGQTPRRRGRLALLASLFLVDLGAAMVAIALPLLLVREYGVSFAVGLTFAIGVLPRIVAAPLLGNLLIRYDPRRIAIVGALGSAPLTALIPVTDRMWQFQLLNLAVNIFGAVAEPSRLALRAATIEAGEEFRGNGLFIAAERVPRVLGPGLVGILTGLGVGPDWSFSFPTAFAVAAALLVLRVPAAKRPDRADAERRGFLATTVGNLRLLVTTASGDRFVAALTLTAFPYVAASSIARIMLLTMAQTRFAGHPGLFGWLLGAISLGAVLGALLSGRVSRIDYGTLYIAGNLIEAAVWLGLTTVHNPYVALVAVFLTGILEAAPTVVFFAEVQRRLRPELLGYFYAAVMPLIDAALTGGYLLGGALIHHGVTLSGWCVAVLIAVPVLATVRWYRVPPPALSASI</sequence>
<feature type="transmembrane region" description="Helical" evidence="6">
    <location>
        <begin position="355"/>
        <end position="380"/>
    </location>
</feature>
<dbReference type="PANTHER" id="PTHR23513:SF6">
    <property type="entry name" value="MAJOR FACILITATOR SUPERFAMILY ASSOCIATED DOMAIN-CONTAINING PROTEIN"/>
    <property type="match status" value="1"/>
</dbReference>
<feature type="transmembrane region" description="Helical" evidence="6">
    <location>
        <begin position="178"/>
        <end position="195"/>
    </location>
</feature>
<gene>
    <name evidence="7" type="ORF">GCM10009838_38610</name>
</gene>
<dbReference type="RefSeq" id="WP_344658436.1">
    <property type="nucleotide sequence ID" value="NZ_BAAAQM010000020.1"/>
</dbReference>
<evidence type="ECO:0000313" key="7">
    <source>
        <dbReference type="EMBL" id="GAA1974863.1"/>
    </source>
</evidence>
<feature type="transmembrane region" description="Helical" evidence="6">
    <location>
        <begin position="25"/>
        <end position="49"/>
    </location>
</feature>
<evidence type="ECO:0000256" key="4">
    <source>
        <dbReference type="ARBA" id="ARBA00022989"/>
    </source>
</evidence>